<dbReference type="AlphaFoldDB" id="A0A0B2V2E2"/>
<dbReference type="OrthoDB" id="5876102at2759"/>
<gene>
    <name evidence="1" type="ORF">Tcan_00493</name>
</gene>
<reference evidence="1 2" key="1">
    <citation type="submission" date="2014-11" db="EMBL/GenBank/DDBJ databases">
        <title>Genetic blueprint of the zoonotic pathogen Toxocara canis.</title>
        <authorList>
            <person name="Zhu X.-Q."/>
            <person name="Korhonen P.K."/>
            <person name="Cai H."/>
            <person name="Young N.D."/>
            <person name="Nejsum P."/>
            <person name="von Samson-Himmelstjerna G."/>
            <person name="Boag P.R."/>
            <person name="Tan P."/>
            <person name="Li Q."/>
            <person name="Min J."/>
            <person name="Yang Y."/>
            <person name="Wang X."/>
            <person name="Fang X."/>
            <person name="Hall R.S."/>
            <person name="Hofmann A."/>
            <person name="Sternberg P.W."/>
            <person name="Jex A.R."/>
            <person name="Gasser R.B."/>
        </authorList>
    </citation>
    <scope>NUCLEOTIDE SEQUENCE [LARGE SCALE GENOMIC DNA]</scope>
    <source>
        <strain evidence="1">PN_DK_2014</strain>
    </source>
</reference>
<organism evidence="1 2">
    <name type="scientific">Toxocara canis</name>
    <name type="common">Canine roundworm</name>
    <dbReference type="NCBI Taxonomy" id="6265"/>
    <lineage>
        <taxon>Eukaryota</taxon>
        <taxon>Metazoa</taxon>
        <taxon>Ecdysozoa</taxon>
        <taxon>Nematoda</taxon>
        <taxon>Chromadorea</taxon>
        <taxon>Rhabditida</taxon>
        <taxon>Spirurina</taxon>
        <taxon>Ascaridomorpha</taxon>
        <taxon>Ascaridoidea</taxon>
        <taxon>Toxocaridae</taxon>
        <taxon>Toxocara</taxon>
    </lineage>
</organism>
<accession>A0A0B2V2E2</accession>
<proteinExistence type="predicted"/>
<protein>
    <submittedName>
        <fullName evidence="1">Uncharacterized protein</fullName>
    </submittedName>
</protein>
<name>A0A0B2V2E2_TOXCA</name>
<dbReference type="Proteomes" id="UP000031036">
    <property type="component" value="Unassembled WGS sequence"/>
</dbReference>
<evidence type="ECO:0000313" key="2">
    <source>
        <dbReference type="Proteomes" id="UP000031036"/>
    </source>
</evidence>
<dbReference type="EMBL" id="JPKZ01002633">
    <property type="protein sequence ID" value="KHN75703.1"/>
    <property type="molecule type" value="Genomic_DNA"/>
</dbReference>
<keyword evidence="2" id="KW-1185">Reference proteome</keyword>
<comment type="caution">
    <text evidence="1">The sequence shown here is derived from an EMBL/GenBank/DDBJ whole genome shotgun (WGS) entry which is preliminary data.</text>
</comment>
<sequence>MNRTQLTHRTRKTVMPCLSKSFMLCFYDQLYSVISNSRLGFQHGTLRKYSMVTAVPSISDFIYRALDDQEIAYFAYVNIAKACNAVNPKLLLLKHINQLK</sequence>
<evidence type="ECO:0000313" key="1">
    <source>
        <dbReference type="EMBL" id="KHN75703.1"/>
    </source>
</evidence>
<feature type="non-terminal residue" evidence="1">
    <location>
        <position position="100"/>
    </location>
</feature>